<organism evidence="2 3">
    <name type="scientific">Streptomyces corchorusii</name>
    <name type="common">Streptomyces chibaensis</name>
    <dbReference type="NCBI Taxonomy" id="1903"/>
    <lineage>
        <taxon>Bacteria</taxon>
        <taxon>Bacillati</taxon>
        <taxon>Actinomycetota</taxon>
        <taxon>Actinomycetes</taxon>
        <taxon>Kitasatosporales</taxon>
        <taxon>Streptomycetaceae</taxon>
        <taxon>Streptomyces</taxon>
    </lineage>
</organism>
<accession>A0A117Q9H0</accession>
<reference evidence="2 3" key="1">
    <citation type="submission" date="2015-10" db="EMBL/GenBank/DDBJ databases">
        <title>Draft genome sequence of Streptomyces corchorusii DSM 40340, type strain for the species Streptomyces corchorusii.</title>
        <authorList>
            <person name="Ruckert C."/>
            <person name="Winkler A."/>
            <person name="Kalinowski J."/>
            <person name="Kampfer P."/>
            <person name="Glaeser S."/>
        </authorList>
    </citation>
    <scope>NUCLEOTIDE SEQUENCE [LARGE SCALE GENOMIC DNA]</scope>
    <source>
        <strain evidence="2 3">DSM 40340</strain>
    </source>
</reference>
<evidence type="ECO:0000313" key="2">
    <source>
        <dbReference type="EMBL" id="KUN16094.1"/>
    </source>
</evidence>
<dbReference type="AlphaFoldDB" id="A0A117Q9H0"/>
<name>A0A117Q9H0_STRCK</name>
<gene>
    <name evidence="2" type="ORF">AQJ11_41180</name>
</gene>
<feature type="region of interest" description="Disordered" evidence="1">
    <location>
        <begin position="65"/>
        <end position="132"/>
    </location>
</feature>
<dbReference type="EMBL" id="LMWP01000063">
    <property type="protein sequence ID" value="KUN16094.1"/>
    <property type="molecule type" value="Genomic_DNA"/>
</dbReference>
<proteinExistence type="predicted"/>
<keyword evidence="3" id="KW-1185">Reference proteome</keyword>
<dbReference type="Proteomes" id="UP000053398">
    <property type="component" value="Unassembled WGS sequence"/>
</dbReference>
<sequence>MSRPGREVCVEVRGRESGGFEDVVEGRDAHEHAGVTLPQGGGVDARLLQRLPSRLKGEALLRVDAQGFPWEDTEKKAASKRSMSLRKPPRGRSPVGPLSESGSGAICRRSSAGRGRMPDRPSRRKSANSSAP</sequence>
<protein>
    <submittedName>
        <fullName evidence="2">Uncharacterized protein</fullName>
    </submittedName>
</protein>
<evidence type="ECO:0000313" key="3">
    <source>
        <dbReference type="Proteomes" id="UP000053398"/>
    </source>
</evidence>
<evidence type="ECO:0000256" key="1">
    <source>
        <dbReference type="SAM" id="MobiDB-lite"/>
    </source>
</evidence>
<comment type="caution">
    <text evidence="2">The sequence shown here is derived from an EMBL/GenBank/DDBJ whole genome shotgun (WGS) entry which is preliminary data.</text>
</comment>